<sequence length="130" mass="14407">SLGLAVAPRVRFLNKAQQRISGAAQDDGGAAGNESEDELKSFKTQLKGEQSKSQSSQSEEEEEEEEDDDDDDDDNDEEEDEAKDEKTSKAGVLLCGFNEDDDEDDQNDLDLLTVKRKDVFNINKESGDDE</sequence>
<feature type="non-terminal residue" evidence="2">
    <location>
        <position position="130"/>
    </location>
</feature>
<evidence type="ECO:0000313" key="3">
    <source>
        <dbReference type="Proteomes" id="UP001529510"/>
    </source>
</evidence>
<name>A0ABD0NL04_CIRMR</name>
<gene>
    <name evidence="2" type="ORF">M9458_042064</name>
</gene>
<evidence type="ECO:0000256" key="1">
    <source>
        <dbReference type="SAM" id="MobiDB-lite"/>
    </source>
</evidence>
<keyword evidence="3" id="KW-1185">Reference proteome</keyword>
<feature type="compositionally biased region" description="Acidic residues" evidence="1">
    <location>
        <begin position="98"/>
        <end position="108"/>
    </location>
</feature>
<proteinExistence type="predicted"/>
<evidence type="ECO:0000313" key="2">
    <source>
        <dbReference type="EMBL" id="KAL0162668.1"/>
    </source>
</evidence>
<feature type="non-terminal residue" evidence="2">
    <location>
        <position position="1"/>
    </location>
</feature>
<accession>A0ABD0NL04</accession>
<dbReference type="AlphaFoldDB" id="A0ABD0NL04"/>
<organism evidence="2 3">
    <name type="scientific">Cirrhinus mrigala</name>
    <name type="common">Mrigala</name>
    <dbReference type="NCBI Taxonomy" id="683832"/>
    <lineage>
        <taxon>Eukaryota</taxon>
        <taxon>Metazoa</taxon>
        <taxon>Chordata</taxon>
        <taxon>Craniata</taxon>
        <taxon>Vertebrata</taxon>
        <taxon>Euteleostomi</taxon>
        <taxon>Actinopterygii</taxon>
        <taxon>Neopterygii</taxon>
        <taxon>Teleostei</taxon>
        <taxon>Ostariophysi</taxon>
        <taxon>Cypriniformes</taxon>
        <taxon>Cyprinidae</taxon>
        <taxon>Labeoninae</taxon>
        <taxon>Labeonini</taxon>
        <taxon>Cirrhinus</taxon>
    </lineage>
</organism>
<dbReference type="EMBL" id="JAMKFB020000021">
    <property type="protein sequence ID" value="KAL0162668.1"/>
    <property type="molecule type" value="Genomic_DNA"/>
</dbReference>
<reference evidence="2 3" key="1">
    <citation type="submission" date="2024-05" db="EMBL/GenBank/DDBJ databases">
        <title>Genome sequencing and assembly of Indian major carp, Cirrhinus mrigala (Hamilton, 1822).</title>
        <authorList>
            <person name="Mohindra V."/>
            <person name="Chowdhury L.M."/>
            <person name="Lal K."/>
            <person name="Jena J.K."/>
        </authorList>
    </citation>
    <scope>NUCLEOTIDE SEQUENCE [LARGE SCALE GENOMIC DNA]</scope>
    <source>
        <strain evidence="2">CM1030</strain>
        <tissue evidence="2">Blood</tissue>
    </source>
</reference>
<protein>
    <submittedName>
        <fullName evidence="2">Uncharacterized protein</fullName>
    </submittedName>
</protein>
<feature type="compositionally biased region" description="Acidic residues" evidence="1">
    <location>
        <begin position="58"/>
        <end position="82"/>
    </location>
</feature>
<feature type="region of interest" description="Disordered" evidence="1">
    <location>
        <begin position="18"/>
        <end position="109"/>
    </location>
</feature>
<comment type="caution">
    <text evidence="2">The sequence shown here is derived from an EMBL/GenBank/DDBJ whole genome shotgun (WGS) entry which is preliminary data.</text>
</comment>
<dbReference type="Proteomes" id="UP001529510">
    <property type="component" value="Unassembled WGS sequence"/>
</dbReference>